<keyword evidence="2" id="KW-0489">Methyltransferase</keyword>
<dbReference type="GO" id="GO:0032259">
    <property type="term" value="P:methylation"/>
    <property type="evidence" value="ECO:0007669"/>
    <property type="project" value="UniProtKB-KW"/>
</dbReference>
<evidence type="ECO:0000313" key="3">
    <source>
        <dbReference type="Proteomes" id="UP000571817"/>
    </source>
</evidence>
<dbReference type="GO" id="GO:0008168">
    <property type="term" value="F:methyltransferase activity"/>
    <property type="evidence" value="ECO:0007669"/>
    <property type="project" value="UniProtKB-KW"/>
</dbReference>
<protein>
    <submittedName>
        <fullName evidence="2">Trans-aconitate methyltransferase</fullName>
    </submittedName>
</protein>
<organism evidence="2 3">
    <name type="scientific">Allobranchiibius huperziae</name>
    <dbReference type="NCBI Taxonomy" id="1874116"/>
    <lineage>
        <taxon>Bacteria</taxon>
        <taxon>Bacillati</taxon>
        <taxon>Actinomycetota</taxon>
        <taxon>Actinomycetes</taxon>
        <taxon>Micrococcales</taxon>
        <taxon>Dermacoccaceae</taxon>
        <taxon>Allobranchiibius</taxon>
    </lineage>
</organism>
<dbReference type="InterPro" id="IPR029063">
    <property type="entry name" value="SAM-dependent_MTases_sf"/>
</dbReference>
<dbReference type="EMBL" id="JACCFW010000001">
    <property type="protein sequence ID" value="NYJ74247.1"/>
    <property type="molecule type" value="Genomic_DNA"/>
</dbReference>
<evidence type="ECO:0000259" key="1">
    <source>
        <dbReference type="Pfam" id="PF13649"/>
    </source>
</evidence>
<comment type="caution">
    <text evidence="2">The sequence shown here is derived from an EMBL/GenBank/DDBJ whole genome shotgun (WGS) entry which is preliminary data.</text>
</comment>
<dbReference type="CDD" id="cd02440">
    <property type="entry name" value="AdoMet_MTases"/>
    <property type="match status" value="1"/>
</dbReference>
<feature type="domain" description="Methyltransferase" evidence="1">
    <location>
        <begin position="44"/>
        <end position="140"/>
    </location>
</feature>
<dbReference type="RefSeq" id="WP_179479970.1">
    <property type="nucleotide sequence ID" value="NZ_JACCFW010000001.1"/>
</dbReference>
<dbReference type="Proteomes" id="UP000571817">
    <property type="component" value="Unassembled WGS sequence"/>
</dbReference>
<evidence type="ECO:0000313" key="2">
    <source>
        <dbReference type="EMBL" id="NYJ74247.1"/>
    </source>
</evidence>
<accession>A0A853DCC9</accession>
<sequence length="250" mass="27987">MADDDNAAWAEFGDTLRLPIDEESDYLFGIPWKQAAFIGDRPLIDIGCGSGLTTVALADRFPSAEILAVEPDPLTRSLLMLRVAERAEMRSRTTVLAESILDVWLPPNCGGALLFNVIYFLGGRARDAFWTRMADVLAPGAPILMSRSYGGVPNEPVERHLVKSATMGHHEYQRWFEAHPAGDGRVEITNTYLVLRDGEQVRSVRTRDTAFGLDEELILSEIPIGKFSIEEIDEKYIAVRRQQDLGRVRR</sequence>
<keyword evidence="3" id="KW-1185">Reference proteome</keyword>
<gene>
    <name evidence="2" type="ORF">HNR15_001210</name>
</gene>
<dbReference type="Gene3D" id="3.40.50.150">
    <property type="entry name" value="Vaccinia Virus protein VP39"/>
    <property type="match status" value="1"/>
</dbReference>
<reference evidence="2 3" key="1">
    <citation type="submission" date="2020-07" db="EMBL/GenBank/DDBJ databases">
        <title>Sequencing the genomes of 1000 actinobacteria strains.</title>
        <authorList>
            <person name="Klenk H.-P."/>
        </authorList>
    </citation>
    <scope>NUCLEOTIDE SEQUENCE [LARGE SCALE GENOMIC DNA]</scope>
    <source>
        <strain evidence="2 3">DSM 29531</strain>
    </source>
</reference>
<dbReference type="SUPFAM" id="SSF53335">
    <property type="entry name" value="S-adenosyl-L-methionine-dependent methyltransferases"/>
    <property type="match status" value="1"/>
</dbReference>
<dbReference type="Pfam" id="PF13649">
    <property type="entry name" value="Methyltransf_25"/>
    <property type="match status" value="1"/>
</dbReference>
<dbReference type="InterPro" id="IPR041698">
    <property type="entry name" value="Methyltransf_25"/>
</dbReference>
<proteinExistence type="predicted"/>
<name>A0A853DCC9_9MICO</name>
<keyword evidence="2" id="KW-0808">Transferase</keyword>
<dbReference type="AlphaFoldDB" id="A0A853DCC9"/>